<reference evidence="1" key="1">
    <citation type="submission" date="2015-09" db="EMBL/GenBank/DDBJ databases">
        <title>De novo assembly of Pectinophora gossypiella (Pink Bollworm) gut transcriptome.</title>
        <authorList>
            <person name="Tassone E.E."/>
        </authorList>
    </citation>
    <scope>NUCLEOTIDE SEQUENCE</scope>
</reference>
<gene>
    <name evidence="1" type="ORF">g.2514</name>
</gene>
<sequence length="153" mass="18006">LTKLRSPPSTGPPRRDEIISHHKALTSVLPLLPEEYIQDGWKYIKSECEEYQVSMITFIQYVEKFWFKVNINNSNKKLSVFGQRHRTNNVEEGFNGKLNKALNKNTITLLRLLNYIKDNISTIHKEKTIVKRKKQFIENDDYILAVQMQIINN</sequence>
<proteinExistence type="predicted"/>
<evidence type="ECO:0000313" key="1">
    <source>
        <dbReference type="EMBL" id="JAT79479.1"/>
    </source>
</evidence>
<dbReference type="AlphaFoldDB" id="A0A1E1VXR5"/>
<name>A0A1E1VXR5_PECGO</name>
<dbReference type="EMBL" id="GDQN01011575">
    <property type="protein sequence ID" value="JAT79479.1"/>
    <property type="molecule type" value="Transcribed_RNA"/>
</dbReference>
<protein>
    <submittedName>
        <fullName evidence="1">Uncharacterized protein</fullName>
    </submittedName>
</protein>
<organism evidence="1">
    <name type="scientific">Pectinophora gossypiella</name>
    <name type="common">Cotton pink bollworm</name>
    <name type="synonym">Depressaria gossypiella</name>
    <dbReference type="NCBI Taxonomy" id="13191"/>
    <lineage>
        <taxon>Eukaryota</taxon>
        <taxon>Metazoa</taxon>
        <taxon>Ecdysozoa</taxon>
        <taxon>Arthropoda</taxon>
        <taxon>Hexapoda</taxon>
        <taxon>Insecta</taxon>
        <taxon>Pterygota</taxon>
        <taxon>Neoptera</taxon>
        <taxon>Endopterygota</taxon>
        <taxon>Lepidoptera</taxon>
        <taxon>Glossata</taxon>
        <taxon>Ditrysia</taxon>
        <taxon>Gelechioidea</taxon>
        <taxon>Gelechiidae</taxon>
        <taxon>Apatetrinae</taxon>
        <taxon>Pectinophora</taxon>
    </lineage>
</organism>
<accession>A0A1E1VXR5</accession>
<feature type="non-terminal residue" evidence="1">
    <location>
        <position position="1"/>
    </location>
</feature>